<dbReference type="RefSeq" id="WP_282199870.1">
    <property type="nucleotide sequence ID" value="NZ_BOQE01000001.1"/>
</dbReference>
<comment type="caution">
    <text evidence="1">The sequence shown here is derived from an EMBL/GenBank/DDBJ whole genome shotgun (WGS) entry which is preliminary data.</text>
</comment>
<reference evidence="1" key="1">
    <citation type="journal article" date="2023" name="Int. J. Syst. Evol. Microbiol.">
        <title>Collibacillus ludicampi gen. nov., sp. nov., a new soil bacterium of the family Alicyclobacillaceae.</title>
        <authorList>
            <person name="Jojima T."/>
            <person name="Ioku Y."/>
            <person name="Fukuta Y."/>
            <person name="Shirasaka N."/>
            <person name="Matsumura Y."/>
            <person name="Mori M."/>
        </authorList>
    </citation>
    <scope>NUCLEOTIDE SEQUENCE</scope>
    <source>
        <strain evidence="1">TP075</strain>
    </source>
</reference>
<accession>A0AAV4LGM4</accession>
<dbReference type="Proteomes" id="UP001057291">
    <property type="component" value="Unassembled WGS sequence"/>
</dbReference>
<sequence>MNIVQIIGLILLSMSTGGWIENERMTRQVHHQEEEVYGDGRD</sequence>
<evidence type="ECO:0000313" key="1">
    <source>
        <dbReference type="EMBL" id="GIM46819.1"/>
    </source>
</evidence>
<evidence type="ECO:0000313" key="2">
    <source>
        <dbReference type="Proteomes" id="UP001057291"/>
    </source>
</evidence>
<dbReference type="EMBL" id="BOQE01000001">
    <property type="protein sequence ID" value="GIM46819.1"/>
    <property type="molecule type" value="Genomic_DNA"/>
</dbReference>
<gene>
    <name evidence="1" type="ORF">DNHGIG_23680</name>
</gene>
<protein>
    <submittedName>
        <fullName evidence="1">Uncharacterized protein</fullName>
    </submittedName>
</protein>
<organism evidence="1 2">
    <name type="scientific">Collibacillus ludicampi</name>
    <dbReference type="NCBI Taxonomy" id="2771369"/>
    <lineage>
        <taxon>Bacteria</taxon>
        <taxon>Bacillati</taxon>
        <taxon>Bacillota</taxon>
        <taxon>Bacilli</taxon>
        <taxon>Bacillales</taxon>
        <taxon>Alicyclobacillaceae</taxon>
        <taxon>Collibacillus</taxon>
    </lineage>
</organism>
<proteinExistence type="predicted"/>
<name>A0AAV4LGM4_9BACL</name>
<keyword evidence="2" id="KW-1185">Reference proteome</keyword>
<dbReference type="AlphaFoldDB" id="A0AAV4LGM4"/>